<dbReference type="AlphaFoldDB" id="A0AAV4GQR1"/>
<evidence type="ECO:0000313" key="2">
    <source>
        <dbReference type="EMBL" id="GFR86916.1"/>
    </source>
</evidence>
<dbReference type="Proteomes" id="UP000762676">
    <property type="component" value="Unassembled WGS sequence"/>
</dbReference>
<feature type="region of interest" description="Disordered" evidence="1">
    <location>
        <begin position="80"/>
        <end position="113"/>
    </location>
</feature>
<proteinExistence type="predicted"/>
<feature type="region of interest" description="Disordered" evidence="1">
    <location>
        <begin position="145"/>
        <end position="168"/>
    </location>
</feature>
<organism evidence="2 3">
    <name type="scientific">Elysia marginata</name>
    <dbReference type="NCBI Taxonomy" id="1093978"/>
    <lineage>
        <taxon>Eukaryota</taxon>
        <taxon>Metazoa</taxon>
        <taxon>Spiralia</taxon>
        <taxon>Lophotrochozoa</taxon>
        <taxon>Mollusca</taxon>
        <taxon>Gastropoda</taxon>
        <taxon>Heterobranchia</taxon>
        <taxon>Euthyneura</taxon>
        <taxon>Panpulmonata</taxon>
        <taxon>Sacoglossa</taxon>
        <taxon>Placobranchoidea</taxon>
        <taxon>Plakobranchidae</taxon>
        <taxon>Elysia</taxon>
    </lineage>
</organism>
<feature type="region of interest" description="Disordered" evidence="1">
    <location>
        <begin position="15"/>
        <end position="44"/>
    </location>
</feature>
<accession>A0AAV4GQR1</accession>
<evidence type="ECO:0000313" key="3">
    <source>
        <dbReference type="Proteomes" id="UP000762676"/>
    </source>
</evidence>
<keyword evidence="3" id="KW-1185">Reference proteome</keyword>
<protein>
    <submittedName>
        <fullName evidence="2">Uncharacterized protein</fullName>
    </submittedName>
</protein>
<name>A0AAV4GQR1_9GAST</name>
<reference evidence="2 3" key="1">
    <citation type="journal article" date="2021" name="Elife">
        <title>Chloroplast acquisition without the gene transfer in kleptoplastic sea slugs, Plakobranchus ocellatus.</title>
        <authorList>
            <person name="Maeda T."/>
            <person name="Takahashi S."/>
            <person name="Yoshida T."/>
            <person name="Shimamura S."/>
            <person name="Takaki Y."/>
            <person name="Nagai Y."/>
            <person name="Toyoda A."/>
            <person name="Suzuki Y."/>
            <person name="Arimoto A."/>
            <person name="Ishii H."/>
            <person name="Satoh N."/>
            <person name="Nishiyama T."/>
            <person name="Hasebe M."/>
            <person name="Maruyama T."/>
            <person name="Minagawa J."/>
            <person name="Obokata J."/>
            <person name="Shigenobu S."/>
        </authorList>
    </citation>
    <scope>NUCLEOTIDE SEQUENCE [LARGE SCALE GENOMIC DNA]</scope>
</reference>
<comment type="caution">
    <text evidence="2">The sequence shown here is derived from an EMBL/GenBank/DDBJ whole genome shotgun (WGS) entry which is preliminary data.</text>
</comment>
<sequence length="168" mass="18773">MDFFNEKFKIHDCNKTVSDPPLTPTDHPAISDVSQGGESHIPADTVDTADLASAAVSKQPEVRSQSETQVEAVAKKFCEKQTVTSKTANKPRDRQNKPKEKGTRHQLSPLFHLSKATEAEQARREIPPRLMIDLQAVGLAIPFLKKGKRKQEDTIERSPFKRPSIPYS</sequence>
<feature type="compositionally biased region" description="Basic and acidic residues" evidence="1">
    <location>
        <begin position="90"/>
        <end position="103"/>
    </location>
</feature>
<dbReference type="EMBL" id="BMAT01012141">
    <property type="protein sequence ID" value="GFR86916.1"/>
    <property type="molecule type" value="Genomic_DNA"/>
</dbReference>
<feature type="compositionally biased region" description="Basic and acidic residues" evidence="1">
    <location>
        <begin position="150"/>
        <end position="159"/>
    </location>
</feature>
<evidence type="ECO:0000256" key="1">
    <source>
        <dbReference type="SAM" id="MobiDB-lite"/>
    </source>
</evidence>
<gene>
    <name evidence="2" type="ORF">ElyMa_006064800</name>
</gene>